<dbReference type="InterPro" id="IPR033246">
    <property type="entry name" value="BIN4"/>
</dbReference>
<evidence type="ECO:0008006" key="3">
    <source>
        <dbReference type="Google" id="ProtNLM"/>
    </source>
</evidence>
<dbReference type="PANTHER" id="PTHR34810">
    <property type="entry name" value="DNA-BINDING PROTEIN BIN4"/>
    <property type="match status" value="1"/>
</dbReference>
<dbReference type="GO" id="GO:0003690">
    <property type="term" value="F:double-stranded DNA binding"/>
    <property type="evidence" value="ECO:0007669"/>
    <property type="project" value="InterPro"/>
</dbReference>
<sequence>MSSSDDEQPLAARPGAARLIRKSLALETAFRSTRSPRGSPGGRRRSSAQGVTVPGAAPHPPAGDPRAAAMDAPQGEVPPHQRADSDPAAQCAAEPAVPITQASVDPSTQASQEPGPSSCPSPGGGAAIPAHLPLLLPDRPPTNKFLLELGPVKGRAGNLRATDLSGDSGAIGRLNAVGPKDEPRLQIDLKGVLYDAGAVACPMTLAVLNVGSADARLECLFQECIQMREDPRQTGEVAGTSSLFEDEDGHHAAGGAAPAAGEDPAGGKQPGVGSGSRKNKGLGLALTKQSISKLKPKPRTKPRSTKAKKPKG</sequence>
<organism evidence="2">
    <name type="scientific">Auxenochlorella protothecoides</name>
    <name type="common">Green microalga</name>
    <name type="synonym">Chlorella protothecoides</name>
    <dbReference type="NCBI Taxonomy" id="3075"/>
    <lineage>
        <taxon>Eukaryota</taxon>
        <taxon>Viridiplantae</taxon>
        <taxon>Chlorophyta</taxon>
        <taxon>core chlorophytes</taxon>
        <taxon>Trebouxiophyceae</taxon>
        <taxon>Chlorellales</taxon>
        <taxon>Chlorellaceae</taxon>
        <taxon>Auxenochlorella</taxon>
    </lineage>
</organism>
<accession>A0A1D1ZSN8</accession>
<feature type="region of interest" description="Disordered" evidence="1">
    <location>
        <begin position="245"/>
        <end position="312"/>
    </location>
</feature>
<dbReference type="GO" id="GO:0005634">
    <property type="term" value="C:nucleus"/>
    <property type="evidence" value="ECO:0007669"/>
    <property type="project" value="TreeGrafter"/>
</dbReference>
<evidence type="ECO:0000256" key="1">
    <source>
        <dbReference type="SAM" id="MobiDB-lite"/>
    </source>
</evidence>
<evidence type="ECO:0000313" key="2">
    <source>
        <dbReference type="EMBL" id="JAT69970.1"/>
    </source>
</evidence>
<protein>
    <recommendedName>
        <fullName evidence="3">DNA-binding protein BIN4</fullName>
    </recommendedName>
</protein>
<proteinExistence type="predicted"/>
<feature type="compositionally biased region" description="Basic residues" evidence="1">
    <location>
        <begin position="294"/>
        <end position="312"/>
    </location>
</feature>
<gene>
    <name evidence="2" type="ORF">g.2391</name>
</gene>
<dbReference type="GO" id="GO:0009330">
    <property type="term" value="C:DNA topoisomerase type II (double strand cut, ATP-hydrolyzing) complex"/>
    <property type="evidence" value="ECO:0007669"/>
    <property type="project" value="InterPro"/>
</dbReference>
<dbReference type="EMBL" id="GDKF01008652">
    <property type="protein sequence ID" value="JAT69970.1"/>
    <property type="molecule type" value="Transcribed_RNA"/>
</dbReference>
<dbReference type="GO" id="GO:0051276">
    <property type="term" value="P:chromosome organization"/>
    <property type="evidence" value="ECO:0007669"/>
    <property type="project" value="TreeGrafter"/>
</dbReference>
<name>A0A1D1ZSN8_AUXPR</name>
<feature type="compositionally biased region" description="Polar residues" evidence="1">
    <location>
        <begin position="100"/>
        <end position="112"/>
    </location>
</feature>
<dbReference type="PANTHER" id="PTHR34810:SF1">
    <property type="entry name" value="DNA-BINDING PROTEIN BIN4"/>
    <property type="match status" value="1"/>
</dbReference>
<feature type="compositionally biased region" description="Low complexity" evidence="1">
    <location>
        <begin position="114"/>
        <end position="135"/>
    </location>
</feature>
<reference evidence="2" key="1">
    <citation type="submission" date="2015-08" db="EMBL/GenBank/DDBJ databases">
        <authorList>
            <person name="Babu N.S."/>
            <person name="Beckwith C.J."/>
            <person name="Beseler K.G."/>
            <person name="Brison A."/>
            <person name="Carone J.V."/>
            <person name="Caskin T.P."/>
            <person name="Diamond M."/>
            <person name="Durham M.E."/>
            <person name="Foxe J.M."/>
            <person name="Go M."/>
            <person name="Henderson B.A."/>
            <person name="Jones I.B."/>
            <person name="McGettigan J.A."/>
            <person name="Micheletti S.J."/>
            <person name="Nasrallah M.E."/>
            <person name="Ortiz D."/>
            <person name="Piller C.R."/>
            <person name="Privatt S.R."/>
            <person name="Schneider S.L."/>
            <person name="Sharp S."/>
            <person name="Smith T.C."/>
            <person name="Stanton J.D."/>
            <person name="Ullery H.E."/>
            <person name="Wilson R.J."/>
            <person name="Serrano M.G."/>
            <person name="Buck G."/>
            <person name="Lee V."/>
            <person name="Wang Y."/>
            <person name="Carvalho R."/>
            <person name="Voegtly L."/>
            <person name="Shi R."/>
            <person name="Duckworth R."/>
            <person name="Johnson A."/>
            <person name="Loviza R."/>
            <person name="Walstead R."/>
            <person name="Shah Z."/>
            <person name="Kiflezghi M."/>
            <person name="Wade K."/>
            <person name="Ball S.L."/>
            <person name="Bradley K.W."/>
            <person name="Asai D.J."/>
            <person name="Bowman C.A."/>
            <person name="Russell D.A."/>
            <person name="Pope W.H."/>
            <person name="Jacobs-Sera D."/>
            <person name="Hendrix R.W."/>
            <person name="Hatfull G.F."/>
        </authorList>
    </citation>
    <scope>NUCLEOTIDE SEQUENCE</scope>
</reference>
<dbReference type="AlphaFoldDB" id="A0A1D1ZSN8"/>
<feature type="compositionally biased region" description="Low complexity" evidence="1">
    <location>
        <begin position="253"/>
        <end position="267"/>
    </location>
</feature>
<feature type="region of interest" description="Disordered" evidence="1">
    <location>
        <begin position="24"/>
        <end position="135"/>
    </location>
</feature>
<dbReference type="GO" id="GO:0042023">
    <property type="term" value="P:DNA endoreduplication"/>
    <property type="evidence" value="ECO:0007669"/>
    <property type="project" value="InterPro"/>
</dbReference>